<organism evidence="3 4">
    <name type="scientific">Massariosphaeria phaeospora</name>
    <dbReference type="NCBI Taxonomy" id="100035"/>
    <lineage>
        <taxon>Eukaryota</taxon>
        <taxon>Fungi</taxon>
        <taxon>Dikarya</taxon>
        <taxon>Ascomycota</taxon>
        <taxon>Pezizomycotina</taxon>
        <taxon>Dothideomycetes</taxon>
        <taxon>Pleosporomycetidae</taxon>
        <taxon>Pleosporales</taxon>
        <taxon>Pleosporales incertae sedis</taxon>
        <taxon>Massariosphaeria</taxon>
    </lineage>
</organism>
<evidence type="ECO:0000313" key="4">
    <source>
        <dbReference type="Proteomes" id="UP000481861"/>
    </source>
</evidence>
<dbReference type="Proteomes" id="UP000481861">
    <property type="component" value="Unassembled WGS sequence"/>
</dbReference>
<evidence type="ECO:0000256" key="1">
    <source>
        <dbReference type="ARBA" id="ARBA00007768"/>
    </source>
</evidence>
<sequence>MLEIACFNAPSAVAAANAGADRIELCADYAAGGLTPSLAALQQLRTAAAWVAVHVMIRPRPGDFAYSAAEFAQMKAAIRLFQPHADGFVFGVLDGGRCVDAARNQELVALAAPRPCTFHRAFDQTPSLSEAARQLVGCGFASILTSGGQADAVAGADCVAQLQRSTWGTKVSFILGGGVRSSNAARLKSQAKVQWYHSAAITRPGEHVDEEEVARLRHVLSQPG</sequence>
<comment type="caution">
    <text evidence="3">The sequence shown here is derived from an EMBL/GenBank/DDBJ whole genome shotgun (WGS) entry which is preliminary data.</text>
</comment>
<comment type="similarity">
    <text evidence="1">Belongs to the CutC family.</text>
</comment>
<evidence type="ECO:0000256" key="2">
    <source>
        <dbReference type="ARBA" id="ARBA00019014"/>
    </source>
</evidence>
<evidence type="ECO:0000313" key="3">
    <source>
        <dbReference type="EMBL" id="KAF2876533.1"/>
    </source>
</evidence>
<dbReference type="InterPro" id="IPR036822">
    <property type="entry name" value="CutC-like_dom_sf"/>
</dbReference>
<keyword evidence="4" id="KW-1185">Reference proteome</keyword>
<gene>
    <name evidence="3" type="ORF">BDV95DRAFT_483375</name>
</gene>
<dbReference type="PANTHER" id="PTHR12598:SF0">
    <property type="entry name" value="COPPER HOMEOSTASIS PROTEIN CUTC HOMOLOG"/>
    <property type="match status" value="1"/>
</dbReference>
<dbReference type="Gene3D" id="3.20.20.380">
    <property type="entry name" value="Copper homeostasis (CutC) domain"/>
    <property type="match status" value="1"/>
</dbReference>
<accession>A0A7C8IHJ8</accession>
<dbReference type="EMBL" id="JAADJZ010000003">
    <property type="protein sequence ID" value="KAF2876533.1"/>
    <property type="molecule type" value="Genomic_DNA"/>
</dbReference>
<reference evidence="3 4" key="1">
    <citation type="submission" date="2020-01" db="EMBL/GenBank/DDBJ databases">
        <authorList>
            <consortium name="DOE Joint Genome Institute"/>
            <person name="Haridas S."/>
            <person name="Albert R."/>
            <person name="Binder M."/>
            <person name="Bloem J."/>
            <person name="Labutti K."/>
            <person name="Salamov A."/>
            <person name="Andreopoulos B."/>
            <person name="Baker S.E."/>
            <person name="Barry K."/>
            <person name="Bills G."/>
            <person name="Bluhm B.H."/>
            <person name="Cannon C."/>
            <person name="Castanera R."/>
            <person name="Culley D.E."/>
            <person name="Daum C."/>
            <person name="Ezra D."/>
            <person name="Gonzalez J.B."/>
            <person name="Henrissat B."/>
            <person name="Kuo A."/>
            <person name="Liang C."/>
            <person name="Lipzen A."/>
            <person name="Lutzoni F."/>
            <person name="Magnuson J."/>
            <person name="Mondo S."/>
            <person name="Nolan M."/>
            <person name="Ohm R."/>
            <person name="Pangilinan J."/>
            <person name="Park H.-J.H."/>
            <person name="Ramirez L."/>
            <person name="Alfaro M."/>
            <person name="Sun H."/>
            <person name="Tritt A."/>
            <person name="Yoshinaga Y."/>
            <person name="Zwiers L.-H.L."/>
            <person name="Turgeon B.G."/>
            <person name="Goodwin S.B."/>
            <person name="Spatafora J.W."/>
            <person name="Crous P.W."/>
            <person name="Grigoriev I.V."/>
        </authorList>
    </citation>
    <scope>NUCLEOTIDE SEQUENCE [LARGE SCALE GENOMIC DNA]</scope>
    <source>
        <strain evidence="3 4">CBS 611.86</strain>
    </source>
</reference>
<protein>
    <recommendedName>
        <fullName evidence="2">Copper homeostasis protein cutC homolog</fullName>
    </recommendedName>
</protein>
<dbReference type="SUPFAM" id="SSF110395">
    <property type="entry name" value="CutC-like"/>
    <property type="match status" value="1"/>
</dbReference>
<dbReference type="AlphaFoldDB" id="A0A7C8IHJ8"/>
<dbReference type="InterPro" id="IPR005627">
    <property type="entry name" value="CutC-like"/>
</dbReference>
<dbReference type="Pfam" id="PF03932">
    <property type="entry name" value="CutC"/>
    <property type="match status" value="1"/>
</dbReference>
<dbReference type="PANTHER" id="PTHR12598">
    <property type="entry name" value="COPPER HOMEOSTASIS PROTEIN CUTC"/>
    <property type="match status" value="1"/>
</dbReference>
<name>A0A7C8IHJ8_9PLEO</name>
<proteinExistence type="inferred from homology"/>
<dbReference type="OrthoDB" id="7392499at2759"/>
<dbReference type="GO" id="GO:0005507">
    <property type="term" value="F:copper ion binding"/>
    <property type="evidence" value="ECO:0007669"/>
    <property type="project" value="TreeGrafter"/>
</dbReference>